<feature type="region of interest" description="Disordered" evidence="1">
    <location>
        <begin position="87"/>
        <end position="111"/>
    </location>
</feature>
<feature type="compositionally biased region" description="Polar residues" evidence="1">
    <location>
        <begin position="102"/>
        <end position="111"/>
    </location>
</feature>
<accession>A0ABU6Z290</accession>
<evidence type="ECO:0000313" key="2">
    <source>
        <dbReference type="EMBL" id="MED6215705.1"/>
    </source>
</evidence>
<feature type="region of interest" description="Disordered" evidence="1">
    <location>
        <begin position="1"/>
        <end position="26"/>
    </location>
</feature>
<protein>
    <submittedName>
        <fullName evidence="2">Uncharacterized protein</fullName>
    </submittedName>
</protein>
<evidence type="ECO:0000256" key="1">
    <source>
        <dbReference type="SAM" id="MobiDB-lite"/>
    </source>
</evidence>
<dbReference type="Proteomes" id="UP001341840">
    <property type="component" value="Unassembled WGS sequence"/>
</dbReference>
<reference evidence="2 3" key="1">
    <citation type="journal article" date="2023" name="Plants (Basel)">
        <title>Bridging the Gap: Combining Genomics and Transcriptomics Approaches to Understand Stylosanthes scabra, an Orphan Legume from the Brazilian Caatinga.</title>
        <authorList>
            <person name="Ferreira-Neto J.R.C."/>
            <person name="da Silva M.D."/>
            <person name="Binneck E."/>
            <person name="de Melo N.F."/>
            <person name="da Silva R.H."/>
            <person name="de Melo A.L.T.M."/>
            <person name="Pandolfi V."/>
            <person name="Bustamante F.O."/>
            <person name="Brasileiro-Vidal A.C."/>
            <person name="Benko-Iseppon A.M."/>
        </authorList>
    </citation>
    <scope>NUCLEOTIDE SEQUENCE [LARGE SCALE GENOMIC DNA]</scope>
    <source>
        <tissue evidence="2">Leaves</tissue>
    </source>
</reference>
<comment type="caution">
    <text evidence="2">The sequence shown here is derived from an EMBL/GenBank/DDBJ whole genome shotgun (WGS) entry which is preliminary data.</text>
</comment>
<feature type="compositionally biased region" description="Basic and acidic residues" evidence="1">
    <location>
        <begin position="92"/>
        <end position="101"/>
    </location>
</feature>
<dbReference type="EMBL" id="JASCZI010271862">
    <property type="protein sequence ID" value="MED6215705.1"/>
    <property type="molecule type" value="Genomic_DNA"/>
</dbReference>
<sequence>MASGANDDIRKDTEPGGEIAMGENELGHDWEGVDVVSLSVQEVVFGTGLEEGVLAGEVGGDRGDVTPRLSIQDSKGKIPQNLINQLKKKYRRESTTRRHPTDLNSTPAKVT</sequence>
<keyword evidence="3" id="KW-1185">Reference proteome</keyword>
<organism evidence="2 3">
    <name type="scientific">Stylosanthes scabra</name>
    <dbReference type="NCBI Taxonomy" id="79078"/>
    <lineage>
        <taxon>Eukaryota</taxon>
        <taxon>Viridiplantae</taxon>
        <taxon>Streptophyta</taxon>
        <taxon>Embryophyta</taxon>
        <taxon>Tracheophyta</taxon>
        <taxon>Spermatophyta</taxon>
        <taxon>Magnoliopsida</taxon>
        <taxon>eudicotyledons</taxon>
        <taxon>Gunneridae</taxon>
        <taxon>Pentapetalae</taxon>
        <taxon>rosids</taxon>
        <taxon>fabids</taxon>
        <taxon>Fabales</taxon>
        <taxon>Fabaceae</taxon>
        <taxon>Papilionoideae</taxon>
        <taxon>50 kb inversion clade</taxon>
        <taxon>dalbergioids sensu lato</taxon>
        <taxon>Dalbergieae</taxon>
        <taxon>Pterocarpus clade</taxon>
        <taxon>Stylosanthes</taxon>
    </lineage>
</organism>
<name>A0ABU6Z290_9FABA</name>
<gene>
    <name evidence="2" type="ORF">PIB30_000711</name>
</gene>
<evidence type="ECO:0000313" key="3">
    <source>
        <dbReference type="Proteomes" id="UP001341840"/>
    </source>
</evidence>
<proteinExistence type="predicted"/>